<dbReference type="PROSITE" id="PS50821">
    <property type="entry name" value="PAZ"/>
    <property type="match status" value="1"/>
</dbReference>
<dbReference type="Gene3D" id="3.10.10.10">
    <property type="entry name" value="HIV Type 1 Reverse Transcriptase, subunit A, domain 1"/>
    <property type="match status" value="1"/>
</dbReference>
<evidence type="ECO:0000313" key="4">
    <source>
        <dbReference type="EMBL" id="KRY70237.1"/>
    </source>
</evidence>
<dbReference type="Pfam" id="PF16487">
    <property type="entry name" value="ArgoMid"/>
    <property type="match status" value="1"/>
</dbReference>
<dbReference type="GO" id="GO:0006259">
    <property type="term" value="P:DNA metabolic process"/>
    <property type="evidence" value="ECO:0007669"/>
    <property type="project" value="UniProtKB-ARBA"/>
</dbReference>
<comment type="caution">
    <text evidence="4">The sequence shown here is derived from an EMBL/GenBank/DDBJ whole genome shotgun (WGS) entry which is preliminary data.</text>
</comment>
<dbReference type="InterPro" id="IPR040676">
    <property type="entry name" value="DUF5641"/>
</dbReference>
<evidence type="ECO:0000259" key="3">
    <source>
        <dbReference type="PROSITE" id="PS50822"/>
    </source>
</evidence>
<dbReference type="InterPro" id="IPR043502">
    <property type="entry name" value="DNA/RNA_pol_sf"/>
</dbReference>
<dbReference type="InterPro" id="IPR045246">
    <property type="entry name" value="Piwi_ago-like"/>
</dbReference>
<dbReference type="PROSITE" id="PS50822">
    <property type="entry name" value="PIWI"/>
    <property type="match status" value="1"/>
</dbReference>
<dbReference type="InterPro" id="IPR032472">
    <property type="entry name" value="ArgoL2"/>
</dbReference>
<dbReference type="InterPro" id="IPR003100">
    <property type="entry name" value="PAZ_dom"/>
</dbReference>
<proteinExistence type="predicted"/>
<organism evidence="4 5">
    <name type="scientific">Trichinella pseudospiralis</name>
    <name type="common">Parasitic roundworm</name>
    <dbReference type="NCBI Taxonomy" id="6337"/>
    <lineage>
        <taxon>Eukaryota</taxon>
        <taxon>Metazoa</taxon>
        <taxon>Ecdysozoa</taxon>
        <taxon>Nematoda</taxon>
        <taxon>Enoplea</taxon>
        <taxon>Dorylaimia</taxon>
        <taxon>Trichinellida</taxon>
        <taxon>Trichinellidae</taxon>
        <taxon>Trichinella</taxon>
    </lineage>
</organism>
<dbReference type="Gene3D" id="3.30.70.270">
    <property type="match status" value="1"/>
</dbReference>
<dbReference type="Gene3D" id="3.40.50.2300">
    <property type="match status" value="1"/>
</dbReference>
<dbReference type="CDD" id="cd04657">
    <property type="entry name" value="Piwi_ago-like"/>
    <property type="match status" value="1"/>
</dbReference>
<dbReference type="Pfam" id="PF08699">
    <property type="entry name" value="ArgoL1"/>
    <property type="match status" value="1"/>
</dbReference>
<dbReference type="InterPro" id="IPR036397">
    <property type="entry name" value="RNaseH_sf"/>
</dbReference>
<reference evidence="4 5" key="1">
    <citation type="submission" date="2015-01" db="EMBL/GenBank/DDBJ databases">
        <title>Evolution of Trichinella species and genotypes.</title>
        <authorList>
            <person name="Korhonen P.K."/>
            <person name="Edoardo P."/>
            <person name="Giuseppe L.R."/>
            <person name="Gasser R.B."/>
        </authorList>
    </citation>
    <scope>NUCLEOTIDE SEQUENCE [LARGE SCALE GENOMIC DNA]</scope>
    <source>
        <strain evidence="4">ISS13</strain>
    </source>
</reference>
<feature type="domain" description="Piwi" evidence="3">
    <location>
        <begin position="1444"/>
        <end position="1750"/>
    </location>
</feature>
<dbReference type="InterPro" id="IPR012337">
    <property type="entry name" value="RNaseH-like_sf"/>
</dbReference>
<evidence type="ECO:0000256" key="1">
    <source>
        <dbReference type="SAM" id="MobiDB-lite"/>
    </source>
</evidence>
<dbReference type="SMART" id="SM00950">
    <property type="entry name" value="Piwi"/>
    <property type="match status" value="1"/>
</dbReference>
<dbReference type="Gene3D" id="2.170.260.10">
    <property type="entry name" value="paz domain"/>
    <property type="match status" value="1"/>
</dbReference>
<dbReference type="Pfam" id="PF16488">
    <property type="entry name" value="ArgoL2"/>
    <property type="match status" value="1"/>
</dbReference>
<sequence length="1799" mass="205535">MKTFEETLEYNHGRYTVKQPWKPGFPNLPNNYAQALKRLLKTEASLLKEPLKSAMYSKTLRGRTWYLPHHMVFKTDQTSTKGRIVFDASAHFGRTSLSRQLEPGPSLQSDLVRILLRFRRHREDRDVTGFLWKEPSDPSPPQTFRFRRICFGLTSSPFLALAVMQHHTRLYKSKWPKAAEKVLKHIYVDDLLFSLHDRTETMQCVKELKQLMETAGFHLTKWSSNKPSVLRSLPEEDVVSKIVSVARPDQQMTKRGMLSVIMGIFDPLGYLLPFLVKAKRMLQVLWRKGIDWDTPLPQNMLKDWRNWIAEIPSISEIRLPRCWLPAGTDCIKEVELHGYGDVSEMAYGSAVYLRVTTISGETVVKLVMSKTRIAPVKRVTLPRLELMAALITARLISFVKTSLEMKFSKVACWTDSQIALRWIQGDSYRWKSFVGNRVESILELTDAQWWRHCSTTDNPADILTRGCRMKDLVSNNLWWHGPHWLTKCEDAGPMANVLDPQKYSSLMKLFNITAYVFRFITNCKAVPEERKTTPLDVREIDQAEKFWLKALQNEKYQEDLESLKQEKKLPKSSILWPLNPYVDDNGILRVGGRVDQTLSCLRQRYCIINGYSVVIRVIKECVTYITGPLYAREGNSARKLVSSLTAQRFLQALDRFFARRGQSKIIQSDNFTSFKEIGRNLNELVLETHRRLTSKRIEWKYITPRAAWCGGYWKRLVRSVKTALRKLLGKTSLDEEKLAQYCAESRHNFARCALRPKSSWTNDGYRRTANKALELQKEGDGTEPKVGDIVLIAEDDVNKGRWMTGRVLELFHGRDGVVRSIRLKVAKGEITRPSKKLRLLEPAVIDGDPPSSGEDVADSNRRKKPEPYDACAKEGAVHRIWNSVVQIVKSRVNYTVHWKLITVIDEEIPKTSKDVKEISDELLQFRLKELVKRPEYGTVGKPIKLACNYFPLIKLQKGDLVVNRYHIDIQHPRLKLNCDESREIFWAYVVKRSDIFGDPFKLAYDGRSGLYTVDKLRLNQVGEEAALEKFSFKTVRENKPSEVTILIKPTGLVHLDFKNAEAGLLDEREKGAVQFLDILFAQGRSCPLFELSKSFKAVKNSFYFISQGADLDVKYGITLWRGLFISARVIDGFRPAINIDVSHSCFYKHQSLINLICDILNGDEHDVKFHPCQLKIDSYLKREHLRLLIPELKGISIHTTHRNQDRVYRIKDISGTAASVVFEKDGKKVSIAEYFHDVYAPLKYPNLPLVQVGSKSKAIYFPVEVCQVANCQRYNKKLKACQTTSIIRYALSDAPTRIQKCIDLVQKSNLNGDPFLKNFGVKIKGEPVIVNGRVLSPPRLEYGKGNGGQQIVLTPKDGAWYLKEFKFFESAYCESFGLVSFLPPHKSSMLQEFCRQVVRTCRSTGIQMPDNPKFYEQARQNDSVKMVFERIADKCDRDGMKCDLVFVALFTAEQYAEVKSCGDITFGLVTQCLLPRTINDVAVKKSYSTMLNIAMKINMKIGGINAKLQKDEILDNYLYKNNTLVIGVDVVHPSAVEKHLPSIAAVVGNVDINVTKFHASVQILAARQELVIGIEKQFRERLVEYNVVNKSFPKNIIVFRDGVSEGQFMQVLDEELIALRRACKSFIKNCQPLITFVVVQKRHHARFFCCDEAAARGRGKNIPAGTVVDRAVTSPDEYDFFLCSHHGIQGTSRPTRYHVLLDESNMNANTMQSITYYLCHIYGRCTRSVSIPAPVYFAHLVCARARYHVLAALNSGLVEKFSDEDSSSSSSSSKAESVKAELVKIIALHSRVKKVMYYA</sequence>
<dbReference type="SMART" id="SM00949">
    <property type="entry name" value="PAZ"/>
    <property type="match status" value="1"/>
</dbReference>
<feature type="domain" description="PAZ" evidence="2">
    <location>
        <begin position="1151"/>
        <end position="1270"/>
    </location>
</feature>
<dbReference type="Pfam" id="PF05380">
    <property type="entry name" value="Peptidase_A17"/>
    <property type="match status" value="1"/>
</dbReference>
<dbReference type="Pfam" id="PF16486">
    <property type="entry name" value="ArgoN"/>
    <property type="match status" value="1"/>
</dbReference>
<dbReference type="SUPFAM" id="SSF56672">
    <property type="entry name" value="DNA/RNA polymerases"/>
    <property type="match status" value="1"/>
</dbReference>
<dbReference type="GO" id="GO:0003723">
    <property type="term" value="F:RNA binding"/>
    <property type="evidence" value="ECO:0007669"/>
    <property type="project" value="InterPro"/>
</dbReference>
<feature type="region of interest" description="Disordered" evidence="1">
    <location>
        <begin position="843"/>
        <end position="867"/>
    </location>
</feature>
<dbReference type="SUPFAM" id="SSF101690">
    <property type="entry name" value="PAZ domain"/>
    <property type="match status" value="1"/>
</dbReference>
<dbReference type="InterPro" id="IPR032473">
    <property type="entry name" value="Argonaute_Mid_dom"/>
</dbReference>
<dbReference type="Gene3D" id="3.30.420.10">
    <property type="entry name" value="Ribonuclease H-like superfamily/Ribonuclease H"/>
    <property type="match status" value="2"/>
</dbReference>
<dbReference type="PANTHER" id="PTHR22891">
    <property type="entry name" value="EUKARYOTIC TRANSLATION INITIATION FACTOR 2C"/>
    <property type="match status" value="1"/>
</dbReference>
<dbReference type="InterPro" id="IPR014811">
    <property type="entry name" value="ArgoL1"/>
</dbReference>
<protein>
    <submittedName>
        <fullName evidence="4">Protein argonaute-2</fullName>
    </submittedName>
</protein>
<dbReference type="InterPro" id="IPR043128">
    <property type="entry name" value="Rev_trsase/Diguanyl_cyclase"/>
</dbReference>
<dbReference type="SUPFAM" id="SSF53098">
    <property type="entry name" value="Ribonuclease H-like"/>
    <property type="match status" value="2"/>
</dbReference>
<dbReference type="InterPro" id="IPR003165">
    <property type="entry name" value="Piwi"/>
</dbReference>
<evidence type="ECO:0000313" key="5">
    <source>
        <dbReference type="Proteomes" id="UP000054632"/>
    </source>
</evidence>
<dbReference type="SMART" id="SM01163">
    <property type="entry name" value="DUF1785"/>
    <property type="match status" value="1"/>
</dbReference>
<name>A0A0V1E8S6_TRIPS</name>
<dbReference type="InterPro" id="IPR036085">
    <property type="entry name" value="PAZ_dom_sf"/>
</dbReference>
<dbReference type="Pfam" id="PF02171">
    <property type="entry name" value="Piwi"/>
    <property type="match status" value="1"/>
</dbReference>
<dbReference type="EMBL" id="JYDR01000077">
    <property type="protein sequence ID" value="KRY70237.1"/>
    <property type="molecule type" value="Genomic_DNA"/>
</dbReference>
<gene>
    <name evidence="4" type="primary">ago2</name>
    <name evidence="4" type="ORF">T4A_10716</name>
</gene>
<dbReference type="CDD" id="cd02846">
    <property type="entry name" value="PAZ_argonaute_like"/>
    <property type="match status" value="1"/>
</dbReference>
<dbReference type="Pfam" id="PF18701">
    <property type="entry name" value="DUF5641"/>
    <property type="match status" value="1"/>
</dbReference>
<dbReference type="InterPro" id="IPR032474">
    <property type="entry name" value="Argonaute_N"/>
</dbReference>
<dbReference type="Pfam" id="PF02170">
    <property type="entry name" value="PAZ"/>
    <property type="match status" value="1"/>
</dbReference>
<evidence type="ECO:0000259" key="2">
    <source>
        <dbReference type="PROSITE" id="PS50821"/>
    </source>
</evidence>
<dbReference type="Proteomes" id="UP000054632">
    <property type="component" value="Unassembled WGS sequence"/>
</dbReference>
<dbReference type="InterPro" id="IPR008042">
    <property type="entry name" value="Retrotrans_Pao"/>
</dbReference>
<accession>A0A0V1E8S6</accession>
<dbReference type="GO" id="GO:0042575">
    <property type="term" value="C:DNA polymerase complex"/>
    <property type="evidence" value="ECO:0007669"/>
    <property type="project" value="UniProtKB-ARBA"/>
</dbReference>